<dbReference type="InterPro" id="IPR017871">
    <property type="entry name" value="ABC_transporter-like_CS"/>
</dbReference>
<dbReference type="InterPro" id="IPR003593">
    <property type="entry name" value="AAA+_ATPase"/>
</dbReference>
<gene>
    <name evidence="5" type="ORF">OE229_05790</name>
</gene>
<dbReference type="Gene3D" id="3.40.50.300">
    <property type="entry name" value="P-loop containing nucleotide triphosphate hydrolases"/>
    <property type="match status" value="1"/>
</dbReference>
<dbReference type="SMART" id="SM00382">
    <property type="entry name" value="AAA"/>
    <property type="match status" value="1"/>
</dbReference>
<dbReference type="InterPro" id="IPR027417">
    <property type="entry name" value="P-loop_NTPase"/>
</dbReference>
<dbReference type="SUPFAM" id="SSF52540">
    <property type="entry name" value="P-loop containing nucleoside triphosphate hydrolases"/>
    <property type="match status" value="1"/>
</dbReference>
<dbReference type="Pfam" id="PF00005">
    <property type="entry name" value="ABC_tran"/>
    <property type="match status" value="1"/>
</dbReference>
<organism evidence="5 6">
    <name type="scientific">Curtobacterium poinsettiae</name>
    <dbReference type="NCBI Taxonomy" id="159612"/>
    <lineage>
        <taxon>Bacteria</taxon>
        <taxon>Bacillati</taxon>
        <taxon>Actinomycetota</taxon>
        <taxon>Actinomycetes</taxon>
        <taxon>Micrococcales</taxon>
        <taxon>Microbacteriaceae</taxon>
        <taxon>Curtobacterium</taxon>
    </lineage>
</organism>
<keyword evidence="2" id="KW-0547">Nucleotide-binding</keyword>
<dbReference type="PANTHER" id="PTHR42788:SF13">
    <property type="entry name" value="ALIPHATIC SULFONATES IMPORT ATP-BINDING PROTEIN SSUB"/>
    <property type="match status" value="1"/>
</dbReference>
<name>A0A9Q9PA06_9MICO</name>
<dbReference type="InterPro" id="IPR050166">
    <property type="entry name" value="ABC_transporter_ATP-bind"/>
</dbReference>
<evidence type="ECO:0000313" key="6">
    <source>
        <dbReference type="Proteomes" id="UP001062223"/>
    </source>
</evidence>
<dbReference type="PROSITE" id="PS00211">
    <property type="entry name" value="ABC_TRANSPORTER_1"/>
    <property type="match status" value="1"/>
</dbReference>
<dbReference type="GO" id="GO:0005524">
    <property type="term" value="F:ATP binding"/>
    <property type="evidence" value="ECO:0007669"/>
    <property type="project" value="UniProtKB-KW"/>
</dbReference>
<dbReference type="EMBL" id="CP106879">
    <property type="protein sequence ID" value="UYC81975.1"/>
    <property type="molecule type" value="Genomic_DNA"/>
</dbReference>
<dbReference type="PANTHER" id="PTHR42788">
    <property type="entry name" value="TAURINE IMPORT ATP-BINDING PROTEIN-RELATED"/>
    <property type="match status" value="1"/>
</dbReference>
<accession>A0A9Q9PA06</accession>
<dbReference type="RefSeq" id="WP_262136901.1">
    <property type="nucleotide sequence ID" value="NZ_CP106879.1"/>
</dbReference>
<feature type="domain" description="ABC transporter" evidence="4">
    <location>
        <begin position="3"/>
        <end position="197"/>
    </location>
</feature>
<evidence type="ECO:0000313" key="5">
    <source>
        <dbReference type="EMBL" id="UYC81975.1"/>
    </source>
</evidence>
<dbReference type="InterPro" id="IPR003439">
    <property type="entry name" value="ABC_transporter-like_ATP-bd"/>
</dbReference>
<keyword evidence="1" id="KW-0813">Transport</keyword>
<proteinExistence type="predicted"/>
<keyword evidence="3 5" id="KW-0067">ATP-binding</keyword>
<sequence>MSVTLEGVGHVWPNGTVLFDRVDRTFAEGTVTAVVGPSGSGKSTLLAILAGMLRPTRGAAVRPPGCRPLWVFQNPHGVARRRVLDHVALPFVAQGADRRTADVRALGVLERFGLGSRAHARFAELSGGEAQRLMLARTIASAPGLMLVDEPTAQLDRAAAIEVNRGIGALAASGTVVVVATHDDASRDACDGVLDLGRYR</sequence>
<evidence type="ECO:0000256" key="1">
    <source>
        <dbReference type="ARBA" id="ARBA00022448"/>
    </source>
</evidence>
<evidence type="ECO:0000256" key="2">
    <source>
        <dbReference type="ARBA" id="ARBA00022741"/>
    </source>
</evidence>
<dbReference type="GO" id="GO:0016887">
    <property type="term" value="F:ATP hydrolysis activity"/>
    <property type="evidence" value="ECO:0007669"/>
    <property type="project" value="InterPro"/>
</dbReference>
<evidence type="ECO:0000256" key="3">
    <source>
        <dbReference type="ARBA" id="ARBA00022840"/>
    </source>
</evidence>
<protein>
    <submittedName>
        <fullName evidence="5">ATP-binding cassette domain-containing protein</fullName>
    </submittedName>
</protein>
<dbReference type="Proteomes" id="UP001062223">
    <property type="component" value="Chromosome"/>
</dbReference>
<dbReference type="PROSITE" id="PS50893">
    <property type="entry name" value="ABC_TRANSPORTER_2"/>
    <property type="match status" value="1"/>
</dbReference>
<reference evidence="5" key="1">
    <citation type="submission" date="2022-09" db="EMBL/GenBank/DDBJ databases">
        <title>Taxonomy of Curtobacterium flaccumfaciens.</title>
        <authorList>
            <person name="Osdaghi E."/>
            <person name="Taghavi S.M."/>
            <person name="Hamidizade M."/>
            <person name="Abachi H."/>
            <person name="Fazliarab A."/>
            <person name="Baeyen S."/>
            <person name="Portier P."/>
            <person name="Van Vaerenbergh J."/>
            <person name="Jacques M.-A."/>
        </authorList>
    </citation>
    <scope>NUCLEOTIDE SEQUENCE</scope>
    <source>
        <strain evidence="5">AGQB46</strain>
    </source>
</reference>
<dbReference type="KEGG" id="cpoi:OE229_05790"/>
<evidence type="ECO:0000259" key="4">
    <source>
        <dbReference type="PROSITE" id="PS50893"/>
    </source>
</evidence>
<dbReference type="AlphaFoldDB" id="A0A9Q9PA06"/>